<dbReference type="Gene3D" id="3.30.70.1060">
    <property type="entry name" value="Dimeric alpha+beta barrel"/>
    <property type="match status" value="1"/>
</dbReference>
<proteinExistence type="inferred from homology"/>
<dbReference type="Proteomes" id="UP001319200">
    <property type="component" value="Unassembled WGS sequence"/>
</dbReference>
<evidence type="ECO:0000313" key="3">
    <source>
        <dbReference type="EMBL" id="MBT1701166.1"/>
    </source>
</evidence>
<dbReference type="InterPro" id="IPR005545">
    <property type="entry name" value="YCII"/>
</dbReference>
<keyword evidence="4" id="KW-1185">Reference proteome</keyword>
<name>A0AAP2GM57_9BACT</name>
<sequence length="114" mass="12544">MEKYMFLFRGGDVSHLPAQQQGAQMQKWLAWVEKLTKEGKYVSGEPLLPGGKTVAGSKKTVTDGPFAESKEVTTGFFVVNAKNIDEAVQMAKDCPDYELGGSVEVREVMKVDMP</sequence>
<dbReference type="EMBL" id="JAHESF010000059">
    <property type="protein sequence ID" value="MBT1701166.1"/>
    <property type="molecule type" value="Genomic_DNA"/>
</dbReference>
<gene>
    <name evidence="3" type="ORF">KK083_30020</name>
</gene>
<feature type="domain" description="YCII-related" evidence="2">
    <location>
        <begin position="15"/>
        <end position="110"/>
    </location>
</feature>
<comment type="similarity">
    <text evidence="1">Belongs to the YciI family.</text>
</comment>
<dbReference type="InterPro" id="IPR011008">
    <property type="entry name" value="Dimeric_a/b-barrel"/>
</dbReference>
<dbReference type="RefSeq" id="WP_254169852.1">
    <property type="nucleotide sequence ID" value="NZ_JAHESF010000059.1"/>
</dbReference>
<reference evidence="3 4" key="1">
    <citation type="submission" date="2021-05" db="EMBL/GenBank/DDBJ databases">
        <title>A Polyphasic approach of four new species of the genus Ohtaekwangia: Ohtaekwangia histidinii sp. nov., Ohtaekwangia cretensis sp. nov., Ohtaekwangia indiensis sp. nov., Ohtaekwangia reichenbachii sp. nov. from diverse environment.</title>
        <authorList>
            <person name="Octaviana S."/>
        </authorList>
    </citation>
    <scope>NUCLEOTIDE SEQUENCE [LARGE SCALE GENOMIC DNA]</scope>
    <source>
        <strain evidence="3 4">PWU4</strain>
    </source>
</reference>
<dbReference type="Pfam" id="PF03795">
    <property type="entry name" value="YCII"/>
    <property type="match status" value="1"/>
</dbReference>
<dbReference type="SUPFAM" id="SSF54909">
    <property type="entry name" value="Dimeric alpha+beta barrel"/>
    <property type="match status" value="1"/>
</dbReference>
<comment type="caution">
    <text evidence="3">The sequence shown here is derived from an EMBL/GenBank/DDBJ whole genome shotgun (WGS) entry which is preliminary data.</text>
</comment>
<evidence type="ECO:0000313" key="4">
    <source>
        <dbReference type="Proteomes" id="UP001319200"/>
    </source>
</evidence>
<protein>
    <recommendedName>
        <fullName evidence="2">YCII-related domain-containing protein</fullName>
    </recommendedName>
</protein>
<dbReference type="PANTHER" id="PTHR35174">
    <property type="entry name" value="BLL7171 PROTEIN-RELATED"/>
    <property type="match status" value="1"/>
</dbReference>
<evidence type="ECO:0000256" key="1">
    <source>
        <dbReference type="ARBA" id="ARBA00007689"/>
    </source>
</evidence>
<dbReference type="AlphaFoldDB" id="A0AAP2GM57"/>
<organism evidence="3 4">
    <name type="scientific">Chryseosolibacter histidini</name>
    <dbReference type="NCBI Taxonomy" id="2782349"/>
    <lineage>
        <taxon>Bacteria</taxon>
        <taxon>Pseudomonadati</taxon>
        <taxon>Bacteroidota</taxon>
        <taxon>Cytophagia</taxon>
        <taxon>Cytophagales</taxon>
        <taxon>Chryseotaleaceae</taxon>
        <taxon>Chryseosolibacter</taxon>
    </lineage>
</organism>
<evidence type="ECO:0000259" key="2">
    <source>
        <dbReference type="Pfam" id="PF03795"/>
    </source>
</evidence>
<accession>A0AAP2GM57</accession>